<evidence type="ECO:0000313" key="7">
    <source>
        <dbReference type="EMBL" id="OGY79587.1"/>
    </source>
</evidence>
<dbReference type="AlphaFoldDB" id="A0A1G2AUD4"/>
<dbReference type="GO" id="GO:0003677">
    <property type="term" value="F:DNA binding"/>
    <property type="evidence" value="ECO:0007669"/>
    <property type="project" value="InterPro"/>
</dbReference>
<organism evidence="7 8">
    <name type="scientific">Candidatus Kerfeldbacteria bacterium RIFCSPHIGHO2_02_FULL_42_14</name>
    <dbReference type="NCBI Taxonomy" id="1798540"/>
    <lineage>
        <taxon>Bacteria</taxon>
        <taxon>Candidatus Kerfeldiibacteriota</taxon>
    </lineage>
</organism>
<keyword evidence="2" id="KW-0805">Transcription regulation</keyword>
<keyword evidence="1" id="KW-0678">Repressor</keyword>
<dbReference type="Pfam" id="PF01628">
    <property type="entry name" value="HrcA"/>
    <property type="match status" value="1"/>
</dbReference>
<dbReference type="Gene3D" id="1.10.10.10">
    <property type="entry name" value="Winged helix-like DNA-binding domain superfamily/Winged helix DNA-binding domain"/>
    <property type="match status" value="1"/>
</dbReference>
<dbReference type="EMBL" id="MHKB01000008">
    <property type="protein sequence ID" value="OGY79587.1"/>
    <property type="molecule type" value="Genomic_DNA"/>
</dbReference>
<name>A0A1G2AUD4_9BACT</name>
<evidence type="ECO:0000259" key="5">
    <source>
        <dbReference type="Pfam" id="PF01628"/>
    </source>
</evidence>
<evidence type="ECO:0000256" key="1">
    <source>
        <dbReference type="ARBA" id="ARBA00022491"/>
    </source>
</evidence>
<dbReference type="PANTHER" id="PTHR34824:SF1">
    <property type="entry name" value="HEAT-INDUCIBLE TRANSCRIPTION REPRESSOR HRCA"/>
    <property type="match status" value="1"/>
</dbReference>
<evidence type="ECO:0000256" key="3">
    <source>
        <dbReference type="ARBA" id="ARBA00023016"/>
    </source>
</evidence>
<dbReference type="GO" id="GO:0003700">
    <property type="term" value="F:DNA-binding transcription factor activity"/>
    <property type="evidence" value="ECO:0007669"/>
    <property type="project" value="InterPro"/>
</dbReference>
<evidence type="ECO:0008006" key="9">
    <source>
        <dbReference type="Google" id="ProtNLM"/>
    </source>
</evidence>
<evidence type="ECO:0000256" key="4">
    <source>
        <dbReference type="ARBA" id="ARBA00023163"/>
    </source>
</evidence>
<dbReference type="Pfam" id="PF08220">
    <property type="entry name" value="HTH_DeoR"/>
    <property type="match status" value="1"/>
</dbReference>
<dbReference type="InterPro" id="IPR029016">
    <property type="entry name" value="GAF-like_dom_sf"/>
</dbReference>
<dbReference type="InterPro" id="IPR036388">
    <property type="entry name" value="WH-like_DNA-bd_sf"/>
</dbReference>
<evidence type="ECO:0000313" key="8">
    <source>
        <dbReference type="Proteomes" id="UP000177165"/>
    </source>
</evidence>
<comment type="caution">
    <text evidence="7">The sequence shown here is derived from an EMBL/GenBank/DDBJ whole genome shotgun (WGS) entry which is preliminary data.</text>
</comment>
<sequence length="229" mass="26127">MNERQQKLLSAVMKEHMKTARPVGSTLLAEHYHFDVSPATIRNDFMALEEGGYLTHPHTSAGRVPTEQGYQYYVAEQLQLKPVQNKEKQKLEQAQKSQGDGRKNLAKQLAEISDEAVMIAFTEDDFYYTGLAHLFQKPEFAELNLLYNIGKVIDHLDEVVPQLFELVTEEAQVLIGSENPISSDCSLIVGAYTQATENEKSIIGIFGPWRMDYERNIPRLKLVQHYLIR</sequence>
<accession>A0A1G2AUD4</accession>
<dbReference type="Gene3D" id="3.30.450.40">
    <property type="match status" value="1"/>
</dbReference>
<dbReference type="SUPFAM" id="SSF55781">
    <property type="entry name" value="GAF domain-like"/>
    <property type="match status" value="1"/>
</dbReference>
<dbReference type="InterPro" id="IPR001034">
    <property type="entry name" value="DeoR_HTH"/>
</dbReference>
<protein>
    <recommendedName>
        <fullName evidence="9">Heat-inducible transcription repressor HrcA C-terminal domain-containing protein</fullName>
    </recommendedName>
</protein>
<feature type="domain" description="Heat-inducible transcription repressor HrcA C-terminal" evidence="5">
    <location>
        <begin position="76"/>
        <end position="217"/>
    </location>
</feature>
<dbReference type="STRING" id="1798540.A3B74_02305"/>
<proteinExistence type="predicted"/>
<dbReference type="InterPro" id="IPR021153">
    <property type="entry name" value="HrcA_C"/>
</dbReference>
<keyword evidence="4" id="KW-0804">Transcription</keyword>
<dbReference type="GO" id="GO:0045892">
    <property type="term" value="P:negative regulation of DNA-templated transcription"/>
    <property type="evidence" value="ECO:0007669"/>
    <property type="project" value="TreeGrafter"/>
</dbReference>
<evidence type="ECO:0000259" key="6">
    <source>
        <dbReference type="Pfam" id="PF08220"/>
    </source>
</evidence>
<dbReference type="InterPro" id="IPR002571">
    <property type="entry name" value="HrcA"/>
</dbReference>
<gene>
    <name evidence="7" type="ORF">A3B74_02305</name>
</gene>
<dbReference type="SUPFAM" id="SSF46785">
    <property type="entry name" value="Winged helix' DNA-binding domain"/>
    <property type="match status" value="1"/>
</dbReference>
<reference evidence="7 8" key="1">
    <citation type="journal article" date="2016" name="Nat. Commun.">
        <title>Thousands of microbial genomes shed light on interconnected biogeochemical processes in an aquifer system.</title>
        <authorList>
            <person name="Anantharaman K."/>
            <person name="Brown C.T."/>
            <person name="Hug L.A."/>
            <person name="Sharon I."/>
            <person name="Castelle C.J."/>
            <person name="Probst A.J."/>
            <person name="Thomas B.C."/>
            <person name="Singh A."/>
            <person name="Wilkins M.J."/>
            <person name="Karaoz U."/>
            <person name="Brodie E.L."/>
            <person name="Williams K.H."/>
            <person name="Hubbard S.S."/>
            <person name="Banfield J.F."/>
        </authorList>
    </citation>
    <scope>NUCLEOTIDE SEQUENCE [LARGE SCALE GENOMIC DNA]</scope>
</reference>
<dbReference type="PANTHER" id="PTHR34824">
    <property type="entry name" value="HEAT-INDUCIBLE TRANSCRIPTION REPRESSOR HRCA"/>
    <property type="match status" value="1"/>
</dbReference>
<feature type="domain" description="HTH deoR-type" evidence="6">
    <location>
        <begin position="33"/>
        <end position="60"/>
    </location>
</feature>
<dbReference type="InterPro" id="IPR036390">
    <property type="entry name" value="WH_DNA-bd_sf"/>
</dbReference>
<evidence type="ECO:0000256" key="2">
    <source>
        <dbReference type="ARBA" id="ARBA00023015"/>
    </source>
</evidence>
<keyword evidence="3" id="KW-0346">Stress response</keyword>
<dbReference type="Proteomes" id="UP000177165">
    <property type="component" value="Unassembled WGS sequence"/>
</dbReference>